<dbReference type="GO" id="GO:0005737">
    <property type="term" value="C:cytoplasm"/>
    <property type="evidence" value="ECO:0007669"/>
    <property type="project" value="UniProtKB-SubCell"/>
</dbReference>
<dbReference type="InterPro" id="IPR005905">
    <property type="entry name" value="D_ala_D_ala"/>
</dbReference>
<dbReference type="NCBIfam" id="NF002378">
    <property type="entry name" value="PRK01372.1"/>
    <property type="match status" value="1"/>
</dbReference>
<evidence type="ECO:0000256" key="2">
    <source>
        <dbReference type="ARBA" id="ARBA00010871"/>
    </source>
</evidence>
<dbReference type="GO" id="GO:0071555">
    <property type="term" value="P:cell wall organization"/>
    <property type="evidence" value="ECO:0007669"/>
    <property type="project" value="UniProtKB-KW"/>
</dbReference>
<comment type="subcellular location">
    <subcellularLocation>
        <location evidence="1 12">Cytoplasm</location>
    </subcellularLocation>
</comment>
<keyword evidence="9 12" id="KW-0133">Cell shape</keyword>
<evidence type="ECO:0000256" key="5">
    <source>
        <dbReference type="ARBA" id="ARBA00022723"/>
    </source>
</evidence>
<dbReference type="SUPFAM" id="SSF56059">
    <property type="entry name" value="Glutathione synthetase ATP-binding domain-like"/>
    <property type="match status" value="1"/>
</dbReference>
<dbReference type="RefSeq" id="WP_072854389.1">
    <property type="nucleotide sequence ID" value="NZ_FQVI01000030.1"/>
</dbReference>
<evidence type="ECO:0000256" key="8">
    <source>
        <dbReference type="ARBA" id="ARBA00022842"/>
    </source>
</evidence>
<keyword evidence="6 15" id="KW-0547">Nucleotide-binding</keyword>
<evidence type="ECO:0000256" key="9">
    <source>
        <dbReference type="ARBA" id="ARBA00022960"/>
    </source>
</evidence>
<feature type="domain" description="ATP-grasp" evidence="16">
    <location>
        <begin position="139"/>
        <end position="335"/>
    </location>
</feature>
<evidence type="ECO:0000256" key="3">
    <source>
        <dbReference type="ARBA" id="ARBA00022490"/>
    </source>
</evidence>
<proteinExistence type="inferred from homology"/>
<evidence type="ECO:0000313" key="17">
    <source>
        <dbReference type="EMBL" id="SHF46280.1"/>
    </source>
</evidence>
<dbReference type="GO" id="GO:0008360">
    <property type="term" value="P:regulation of cell shape"/>
    <property type="evidence" value="ECO:0007669"/>
    <property type="project" value="UniProtKB-KW"/>
</dbReference>
<dbReference type="AlphaFoldDB" id="A0A1M5BV44"/>
<evidence type="ECO:0000256" key="6">
    <source>
        <dbReference type="ARBA" id="ARBA00022741"/>
    </source>
</evidence>
<dbReference type="UniPathway" id="UPA00219"/>
<comment type="function">
    <text evidence="12">Cell wall formation.</text>
</comment>
<protein>
    <recommendedName>
        <fullName evidence="12">D-alanine--D-alanine ligase</fullName>
        <ecNumber evidence="12">6.3.2.4</ecNumber>
    </recommendedName>
    <alternativeName>
        <fullName evidence="12">D-Ala-D-Ala ligase</fullName>
    </alternativeName>
    <alternativeName>
        <fullName evidence="12">D-alanylalanine synthetase</fullName>
    </alternativeName>
</protein>
<feature type="active site" evidence="13">
    <location>
        <position position="13"/>
    </location>
</feature>
<dbReference type="STRING" id="1122155.SAMN02745158_03839"/>
<feature type="binding site" evidence="14">
    <location>
        <position position="304"/>
    </location>
    <ligand>
        <name>Mg(2+)</name>
        <dbReference type="ChEBI" id="CHEBI:18420"/>
        <label>2</label>
    </ligand>
</feature>
<dbReference type="PIRSF" id="PIRSF039102">
    <property type="entry name" value="Ddl/VanB"/>
    <property type="match status" value="1"/>
</dbReference>
<gene>
    <name evidence="12" type="primary">ddl</name>
    <name evidence="17" type="ORF">SAMN02745158_03839</name>
</gene>
<accession>A0A1M5BV44</accession>
<keyword evidence="4 12" id="KW-0436">Ligase</keyword>
<dbReference type="InterPro" id="IPR016185">
    <property type="entry name" value="PreATP-grasp_dom_sf"/>
</dbReference>
<comment type="pathway">
    <text evidence="12">Cell wall biogenesis; peptidoglycan biosynthesis.</text>
</comment>
<evidence type="ECO:0000256" key="11">
    <source>
        <dbReference type="ARBA" id="ARBA00023316"/>
    </source>
</evidence>
<dbReference type="GO" id="GO:0008716">
    <property type="term" value="F:D-alanine-D-alanine ligase activity"/>
    <property type="evidence" value="ECO:0007669"/>
    <property type="project" value="UniProtKB-UniRule"/>
</dbReference>
<dbReference type="EMBL" id="FQVI01000030">
    <property type="protein sequence ID" value="SHF46280.1"/>
    <property type="molecule type" value="Genomic_DNA"/>
</dbReference>
<dbReference type="HAMAP" id="MF_00047">
    <property type="entry name" value="Dala_Dala_lig"/>
    <property type="match status" value="1"/>
</dbReference>
<dbReference type="PROSITE" id="PS00843">
    <property type="entry name" value="DALA_DALA_LIGASE_1"/>
    <property type="match status" value="1"/>
</dbReference>
<dbReference type="Gene3D" id="3.30.1490.20">
    <property type="entry name" value="ATP-grasp fold, A domain"/>
    <property type="match status" value="1"/>
</dbReference>
<feature type="binding site" evidence="14">
    <location>
        <position position="302"/>
    </location>
    <ligand>
        <name>Mg(2+)</name>
        <dbReference type="ChEBI" id="CHEBI:18420"/>
        <label>2</label>
    </ligand>
</feature>
<comment type="cofactor">
    <cofactor evidence="14">
        <name>Mg(2+)</name>
        <dbReference type="ChEBI" id="CHEBI:18420"/>
    </cofactor>
    <cofactor evidence="14">
        <name>Mn(2+)</name>
        <dbReference type="ChEBI" id="CHEBI:29035"/>
    </cofactor>
    <text evidence="14">Binds 2 magnesium or manganese ions per subunit.</text>
</comment>
<dbReference type="Gene3D" id="3.40.50.20">
    <property type="match status" value="1"/>
</dbReference>
<dbReference type="GO" id="GO:0005524">
    <property type="term" value="F:ATP binding"/>
    <property type="evidence" value="ECO:0007669"/>
    <property type="project" value="UniProtKB-UniRule"/>
</dbReference>
<dbReference type="OrthoDB" id="9813261at2"/>
<evidence type="ECO:0000259" key="16">
    <source>
        <dbReference type="PROSITE" id="PS50975"/>
    </source>
</evidence>
<dbReference type="SUPFAM" id="SSF52440">
    <property type="entry name" value="PreATP-grasp domain"/>
    <property type="match status" value="1"/>
</dbReference>
<feature type="active site" evidence="13">
    <location>
        <position position="313"/>
    </location>
</feature>
<dbReference type="PROSITE" id="PS00844">
    <property type="entry name" value="DALA_DALA_LIGASE_2"/>
    <property type="match status" value="1"/>
</dbReference>
<dbReference type="Proteomes" id="UP000184245">
    <property type="component" value="Unassembled WGS sequence"/>
</dbReference>
<evidence type="ECO:0000256" key="14">
    <source>
        <dbReference type="PIRSR" id="PIRSR039102-3"/>
    </source>
</evidence>
<evidence type="ECO:0000256" key="10">
    <source>
        <dbReference type="ARBA" id="ARBA00022984"/>
    </source>
</evidence>
<keyword evidence="18" id="KW-1185">Reference proteome</keyword>
<dbReference type="PANTHER" id="PTHR23132:SF23">
    <property type="entry name" value="D-ALANINE--D-ALANINE LIGASE B"/>
    <property type="match status" value="1"/>
</dbReference>
<evidence type="ECO:0000256" key="4">
    <source>
        <dbReference type="ARBA" id="ARBA00022598"/>
    </source>
</evidence>
<keyword evidence="10 12" id="KW-0573">Peptidoglycan synthesis</keyword>
<dbReference type="EC" id="6.3.2.4" evidence="12"/>
<sequence>MNIVVLAGGISTEREISIISGTKVCEALREKEHRAIVVDVSFGKEEMPSDLFPSAYDLDREVAYINSFNGQAENRKKDKEFFGSNVLEICRQADIVFLALHGENGENGKVQACFDLMGIKYTGTGPLGSGMAMDKGITKSIFRSAGVPTPGGVLLKKDNYSKKLEDYQMKLPVVVKPCCGGSSVGVCIAKSQEEYEKALEESFSYEEETIVEEYIQGREFSVGVVDGEAYPIIEIAPITGFYDYKNKYQAGAAIETCPAEIPAETAEKMQEAAVKGYQALSLESYARLDFMMNEKGEFFCLEANTLPGMTPTSLLPQEAGALGMDFPALCERLIQVSLKKYE</sequence>
<evidence type="ECO:0000313" key="18">
    <source>
        <dbReference type="Proteomes" id="UP000184245"/>
    </source>
</evidence>
<dbReference type="PANTHER" id="PTHR23132">
    <property type="entry name" value="D-ALANINE--D-ALANINE LIGASE"/>
    <property type="match status" value="1"/>
</dbReference>
<evidence type="ECO:0000256" key="1">
    <source>
        <dbReference type="ARBA" id="ARBA00004496"/>
    </source>
</evidence>
<dbReference type="InterPro" id="IPR013815">
    <property type="entry name" value="ATP_grasp_subdomain_1"/>
</dbReference>
<feature type="binding site" evidence="14">
    <location>
        <position position="289"/>
    </location>
    <ligand>
        <name>Mg(2+)</name>
        <dbReference type="ChEBI" id="CHEBI:18420"/>
        <label>1</label>
    </ligand>
</feature>
<comment type="catalytic activity">
    <reaction evidence="12">
        <text>2 D-alanine + ATP = D-alanyl-D-alanine + ADP + phosphate + H(+)</text>
        <dbReference type="Rhea" id="RHEA:11224"/>
        <dbReference type="ChEBI" id="CHEBI:15378"/>
        <dbReference type="ChEBI" id="CHEBI:30616"/>
        <dbReference type="ChEBI" id="CHEBI:43474"/>
        <dbReference type="ChEBI" id="CHEBI:57416"/>
        <dbReference type="ChEBI" id="CHEBI:57822"/>
        <dbReference type="ChEBI" id="CHEBI:456216"/>
        <dbReference type="EC" id="6.3.2.4"/>
    </reaction>
</comment>
<feature type="active site" evidence="13">
    <location>
        <position position="182"/>
    </location>
</feature>
<dbReference type="Pfam" id="PF07478">
    <property type="entry name" value="Dala_Dala_lig_C"/>
    <property type="match status" value="1"/>
</dbReference>
<keyword evidence="7 15" id="KW-0067">ATP-binding</keyword>
<evidence type="ECO:0000256" key="12">
    <source>
        <dbReference type="HAMAP-Rule" id="MF_00047"/>
    </source>
</evidence>
<keyword evidence="11 12" id="KW-0961">Cell wall biogenesis/degradation</keyword>
<dbReference type="NCBIfam" id="TIGR01205">
    <property type="entry name" value="D_ala_D_alaTIGR"/>
    <property type="match status" value="1"/>
</dbReference>
<keyword evidence="8 14" id="KW-0460">Magnesium</keyword>
<dbReference type="Pfam" id="PF01820">
    <property type="entry name" value="Dala_Dala_lig_N"/>
    <property type="match status" value="1"/>
</dbReference>
<organism evidence="17 18">
    <name type="scientific">Lactonifactor longoviformis DSM 17459</name>
    <dbReference type="NCBI Taxonomy" id="1122155"/>
    <lineage>
        <taxon>Bacteria</taxon>
        <taxon>Bacillati</taxon>
        <taxon>Bacillota</taxon>
        <taxon>Clostridia</taxon>
        <taxon>Eubacteriales</taxon>
        <taxon>Clostridiaceae</taxon>
        <taxon>Lactonifactor</taxon>
    </lineage>
</organism>
<dbReference type="PROSITE" id="PS50975">
    <property type="entry name" value="ATP_GRASP"/>
    <property type="match status" value="1"/>
</dbReference>
<dbReference type="GO" id="GO:0046872">
    <property type="term" value="F:metal ion binding"/>
    <property type="evidence" value="ECO:0007669"/>
    <property type="project" value="UniProtKB-KW"/>
</dbReference>
<dbReference type="Gene3D" id="3.30.470.20">
    <property type="entry name" value="ATP-grasp fold, B domain"/>
    <property type="match status" value="1"/>
</dbReference>
<dbReference type="GO" id="GO:0009252">
    <property type="term" value="P:peptidoglycan biosynthetic process"/>
    <property type="evidence" value="ECO:0007669"/>
    <property type="project" value="UniProtKB-UniRule"/>
</dbReference>
<feature type="binding site" evidence="14">
    <location>
        <position position="302"/>
    </location>
    <ligand>
        <name>Mg(2+)</name>
        <dbReference type="ChEBI" id="CHEBI:18420"/>
        <label>1</label>
    </ligand>
</feature>
<dbReference type="InterPro" id="IPR011095">
    <property type="entry name" value="Dala_Dala_lig_C"/>
</dbReference>
<evidence type="ECO:0000256" key="7">
    <source>
        <dbReference type="ARBA" id="ARBA00022840"/>
    </source>
</evidence>
<keyword evidence="3 12" id="KW-0963">Cytoplasm</keyword>
<reference evidence="17 18" key="1">
    <citation type="submission" date="2016-11" db="EMBL/GenBank/DDBJ databases">
        <authorList>
            <person name="Jaros S."/>
            <person name="Januszkiewicz K."/>
            <person name="Wedrychowicz H."/>
        </authorList>
    </citation>
    <scope>NUCLEOTIDE SEQUENCE [LARGE SCALE GENOMIC DNA]</scope>
    <source>
        <strain evidence="17 18">DSM 17459</strain>
    </source>
</reference>
<name>A0A1M5BV44_9CLOT</name>
<dbReference type="InterPro" id="IPR011127">
    <property type="entry name" value="Dala_Dala_lig_N"/>
</dbReference>
<evidence type="ECO:0000256" key="15">
    <source>
        <dbReference type="PROSITE-ProRule" id="PRU00409"/>
    </source>
</evidence>
<dbReference type="InterPro" id="IPR011761">
    <property type="entry name" value="ATP-grasp"/>
</dbReference>
<evidence type="ECO:0000256" key="13">
    <source>
        <dbReference type="PIRSR" id="PIRSR039102-1"/>
    </source>
</evidence>
<keyword evidence="14" id="KW-0464">Manganese</keyword>
<dbReference type="InterPro" id="IPR000291">
    <property type="entry name" value="D-Ala_lig_Van_CS"/>
</dbReference>
<dbReference type="SMART" id="SM01209">
    <property type="entry name" value="GARS_A"/>
    <property type="match status" value="1"/>
</dbReference>
<keyword evidence="5 14" id="KW-0479">Metal-binding</keyword>
<comment type="similarity">
    <text evidence="2 12">Belongs to the D-alanine--D-alanine ligase family.</text>
</comment>